<feature type="compositionally biased region" description="Basic and acidic residues" evidence="1">
    <location>
        <begin position="69"/>
        <end position="84"/>
    </location>
</feature>
<organism evidence="2 3">
    <name type="scientific">Ramlibacter alkalitolerans</name>
    <dbReference type="NCBI Taxonomy" id="2039631"/>
    <lineage>
        <taxon>Bacteria</taxon>
        <taxon>Pseudomonadati</taxon>
        <taxon>Pseudomonadota</taxon>
        <taxon>Betaproteobacteria</taxon>
        <taxon>Burkholderiales</taxon>
        <taxon>Comamonadaceae</taxon>
        <taxon>Ramlibacter</taxon>
    </lineage>
</organism>
<gene>
    <name evidence="2" type="ORF">JI746_21535</name>
</gene>
<evidence type="ECO:0000256" key="1">
    <source>
        <dbReference type="SAM" id="MobiDB-lite"/>
    </source>
</evidence>
<proteinExistence type="predicted"/>
<evidence type="ECO:0000313" key="3">
    <source>
        <dbReference type="Proteomes" id="UP000622707"/>
    </source>
</evidence>
<dbReference type="RefSeq" id="WP_201692346.1">
    <property type="nucleotide sequence ID" value="NZ_JAEQND010000013.1"/>
</dbReference>
<protein>
    <submittedName>
        <fullName evidence="2">Uncharacterized protein</fullName>
    </submittedName>
</protein>
<dbReference type="EMBL" id="JAEQND010000013">
    <property type="protein sequence ID" value="MBL0427712.1"/>
    <property type="molecule type" value="Genomic_DNA"/>
</dbReference>
<sequence>MPAGQPVLQARLLNDIGSNALTGLNNAHVTRIERGGLMISGFEDTPKAGAPVRQAWWCVPLANQPRPPEAAREQPKDGRRGWGR</sequence>
<comment type="caution">
    <text evidence="2">The sequence shown here is derived from an EMBL/GenBank/DDBJ whole genome shotgun (WGS) entry which is preliminary data.</text>
</comment>
<reference evidence="2 3" key="1">
    <citation type="journal article" date="2017" name="Int. J. Syst. Evol. Microbiol.">
        <title>Ramlibacter alkalitolerans sp. nov., alkali-tolerant bacterium isolated from soil of ginseng.</title>
        <authorList>
            <person name="Lee D.H."/>
            <person name="Cha C.J."/>
        </authorList>
    </citation>
    <scope>NUCLEOTIDE SEQUENCE [LARGE SCALE GENOMIC DNA]</scope>
    <source>
        <strain evidence="2 3">KACC 19305</strain>
    </source>
</reference>
<name>A0ABS1JU33_9BURK</name>
<accession>A0ABS1JU33</accession>
<dbReference type="Proteomes" id="UP000622707">
    <property type="component" value="Unassembled WGS sequence"/>
</dbReference>
<feature type="region of interest" description="Disordered" evidence="1">
    <location>
        <begin position="62"/>
        <end position="84"/>
    </location>
</feature>
<evidence type="ECO:0000313" key="2">
    <source>
        <dbReference type="EMBL" id="MBL0427712.1"/>
    </source>
</evidence>
<keyword evidence="3" id="KW-1185">Reference proteome</keyword>